<dbReference type="EMBL" id="MW288211">
    <property type="protein sequence ID" value="QPL15354.1"/>
    <property type="molecule type" value="Viral_cRNA"/>
</dbReference>
<dbReference type="GO" id="GO:0019013">
    <property type="term" value="C:viral nucleocapsid"/>
    <property type="evidence" value="ECO:0007669"/>
    <property type="project" value="UniProtKB-KW"/>
</dbReference>
<evidence type="ECO:0000313" key="1">
    <source>
        <dbReference type="EMBL" id="QPL15354.1"/>
    </source>
</evidence>
<accession>A0A7T0Q5F6</accession>
<keyword evidence="1" id="KW-0543">Viral nucleoprotein</keyword>
<organism evidence="1">
    <name type="scientific">Hymenopteran chu-related virus OKIAV146</name>
    <dbReference type="NCBI Taxonomy" id="2792591"/>
    <lineage>
        <taxon>Viruses</taxon>
        <taxon>Riboviria</taxon>
        <taxon>Orthornavirae</taxon>
        <taxon>Negarnaviricota</taxon>
        <taxon>Haploviricotina</taxon>
        <taxon>Monjiviricetes</taxon>
        <taxon>Jingchuvirales</taxon>
        <taxon>Chuviridae</taxon>
    </lineage>
</organism>
<reference evidence="1" key="1">
    <citation type="journal article" date="2019" name="PLoS Pathog.">
        <title>Re-assessing the diversity of negative strand RNA viruses in insects.</title>
        <authorList>
            <person name="Kafer S."/>
            <person name="Paraskevopoulou S."/>
            <person name="Zirkel F."/>
            <person name="Wieseke N."/>
            <person name="Donath A."/>
            <person name="Petersen M."/>
            <person name="Jones T.C."/>
            <person name="Liu S."/>
            <person name="Zhou X."/>
            <person name="Middendorf M."/>
            <person name="Junglen S."/>
            <person name="Misof B."/>
            <person name="Drosten C."/>
        </authorList>
    </citation>
    <scope>NUCLEOTIDE SEQUENCE</scope>
    <source>
        <strain evidence="1">OKIAV146</strain>
    </source>
</reference>
<name>A0A7T0Q5F6_9VIRU</name>
<protein>
    <submittedName>
        <fullName evidence="1">Nucleoprotein</fullName>
    </submittedName>
</protein>
<proteinExistence type="predicted"/>
<keyword evidence="1" id="KW-0946">Virion</keyword>
<sequence length="418" mass="45834">MARNNIDLGVATNAAQIGLFVRADPLTAQVRLRSLGVWPFINNYTDPAVIPIAFVMSSMASFSSGHDSSVRRMAVTIGEMASPVLPAPMIATRNQAENFYMYCFENYIISQGYQAICVPPVGSTENFWTAERLAHFNGAAATDEPIWPPIIDAAHPITARRVMMNAFYMASFLTLGNSQLQATVFSTAWVSLAKRGTVSEEMIQKVVDGIKTDLGLTITINADCCKIVYAAYMKGMNGTNAGTVFTLLSNLIPDIAMRLKLTLTQTIQSGLASLSFIHNAMTSYHDFGWARVDRLTGGDVTRAMAAFELVGNNLYFGFNRDLGAAKSTRYSSLCWVAMQLLVRVGGQVTIRRYGAFNRQAVNRPVLEAMITEYIDMRVAAQNRAPDEDQLREDNNVAANWRDADGFIAFGNAIAPVPQ</sequence>